<evidence type="ECO:0000313" key="2">
    <source>
        <dbReference type="EMBL" id="VDL72512.1"/>
    </source>
</evidence>
<sequence length="196" mass="22280">MEFAVVFFLHSLTVDVVPAKAVQGDLKRGVTTKVRWGGRLYAAKILFIGPKELCELKVPQVTAEGELVDGPFEIAAVRDPTSSEVTSVNRNLEEMEIEQRMINIEERSASTNEMLSRIERMLLNFDQRMSDIERTVNRIDQKLPAAQGQMQLRYRNAANTRARKVRKDMGDKTPLLLIEDEPVTDGAFNDAFDFYE</sequence>
<dbReference type="Proteomes" id="UP000271162">
    <property type="component" value="Unassembled WGS sequence"/>
</dbReference>
<dbReference type="AlphaFoldDB" id="A0A0N4Y092"/>
<feature type="signal peptide" evidence="1">
    <location>
        <begin position="1"/>
        <end position="19"/>
    </location>
</feature>
<evidence type="ECO:0000313" key="3">
    <source>
        <dbReference type="Proteomes" id="UP000271162"/>
    </source>
</evidence>
<keyword evidence="3" id="KW-1185">Reference proteome</keyword>
<dbReference type="WBParaSite" id="NBR_0000892201-mRNA-1">
    <property type="protein sequence ID" value="NBR_0000892201-mRNA-1"/>
    <property type="gene ID" value="NBR_0000892201"/>
</dbReference>
<feature type="chain" id="PRO_5043125292" evidence="1">
    <location>
        <begin position="20"/>
        <end position="196"/>
    </location>
</feature>
<gene>
    <name evidence="2" type="ORF">NBR_LOCUS8923</name>
</gene>
<name>A0A0N4Y092_NIPBR</name>
<protein>
    <submittedName>
        <fullName evidence="4">t-SNARE coiled-coil homology domain-containing protein</fullName>
    </submittedName>
</protein>
<proteinExistence type="predicted"/>
<reference evidence="4" key="1">
    <citation type="submission" date="2017-02" db="UniProtKB">
        <authorList>
            <consortium name="WormBaseParasite"/>
        </authorList>
    </citation>
    <scope>IDENTIFICATION</scope>
</reference>
<reference evidence="2 3" key="2">
    <citation type="submission" date="2018-11" db="EMBL/GenBank/DDBJ databases">
        <authorList>
            <consortium name="Pathogen Informatics"/>
        </authorList>
    </citation>
    <scope>NUCLEOTIDE SEQUENCE [LARGE SCALE GENOMIC DNA]</scope>
</reference>
<keyword evidence="1" id="KW-0732">Signal</keyword>
<organism evidence="4">
    <name type="scientific">Nippostrongylus brasiliensis</name>
    <name type="common">Rat hookworm</name>
    <dbReference type="NCBI Taxonomy" id="27835"/>
    <lineage>
        <taxon>Eukaryota</taxon>
        <taxon>Metazoa</taxon>
        <taxon>Ecdysozoa</taxon>
        <taxon>Nematoda</taxon>
        <taxon>Chromadorea</taxon>
        <taxon>Rhabditida</taxon>
        <taxon>Rhabditina</taxon>
        <taxon>Rhabditomorpha</taxon>
        <taxon>Strongyloidea</taxon>
        <taxon>Heligmosomidae</taxon>
        <taxon>Nippostrongylus</taxon>
    </lineage>
</organism>
<evidence type="ECO:0000256" key="1">
    <source>
        <dbReference type="SAM" id="SignalP"/>
    </source>
</evidence>
<dbReference type="EMBL" id="UYSL01020068">
    <property type="protein sequence ID" value="VDL72512.1"/>
    <property type="molecule type" value="Genomic_DNA"/>
</dbReference>
<accession>A0A0N4Y092</accession>
<evidence type="ECO:0000313" key="4">
    <source>
        <dbReference type="WBParaSite" id="NBR_0000892201-mRNA-1"/>
    </source>
</evidence>